<sequence length="402" mass="45902">MTFLKMLGGFSISRNKLPADSMSHGVGTKYASIHGSVTGAADTNPRVVCSAKSNCKETMRDLNGRLAGFIEKVHQLELHNGLLDKEIQEIKGRTKPSVEEQYGPELRTLRELVLDISHQKHQMEIGLQNLEEELSGLRRRFVEEAQRRSDAERTIQTLQKDMGEAFQAKLQLDQRAQCLMDEMHSLKIHQEAQVSEMLDQIQSSAEEVSMHRLVRLDITDALQDIRAQLEDHTCQQVGGHSFPSQFTKLTEAAKTKGEVLRAIQQEIQGYRRQVQTLDVEVVSSKATGEALEKQLHDVEDRHMMEILQFQELENELTSCKFDLSGNLREYQDLLNVKMALDVEILSYRYYQYHSTNPIIHLSINSYIHPSKQCLIQDARNRVQPGQVTSQSEADIWHNNHST</sequence>
<dbReference type="GO" id="GO:0033693">
    <property type="term" value="P:neurofilament bundle assembly"/>
    <property type="evidence" value="ECO:0007669"/>
    <property type="project" value="TreeGrafter"/>
</dbReference>
<evidence type="ECO:0000259" key="4">
    <source>
        <dbReference type="PROSITE" id="PS51842"/>
    </source>
</evidence>
<dbReference type="GO" id="GO:0030424">
    <property type="term" value="C:axon"/>
    <property type="evidence" value="ECO:0007669"/>
    <property type="project" value="TreeGrafter"/>
</dbReference>
<evidence type="ECO:0000256" key="3">
    <source>
        <dbReference type="SAM" id="Coils"/>
    </source>
</evidence>
<dbReference type="GO" id="GO:0005737">
    <property type="term" value="C:cytoplasm"/>
    <property type="evidence" value="ECO:0007669"/>
    <property type="project" value="TreeGrafter"/>
</dbReference>
<feature type="domain" description="IF rod" evidence="4">
    <location>
        <begin position="55"/>
        <end position="344"/>
    </location>
</feature>
<dbReference type="GO" id="GO:0005200">
    <property type="term" value="F:structural constituent of cytoskeleton"/>
    <property type="evidence" value="ECO:0007669"/>
    <property type="project" value="TreeGrafter"/>
</dbReference>
<dbReference type="GO" id="GO:0005882">
    <property type="term" value="C:intermediate filament"/>
    <property type="evidence" value="ECO:0007669"/>
    <property type="project" value="UniProtKB-KW"/>
</dbReference>
<reference evidence="5" key="3">
    <citation type="submission" date="2025-09" db="UniProtKB">
        <authorList>
            <consortium name="Ensembl"/>
        </authorList>
    </citation>
    <scope>IDENTIFICATION</scope>
</reference>
<dbReference type="Proteomes" id="UP000694680">
    <property type="component" value="Chromosome 15"/>
</dbReference>
<keyword evidence="6" id="KW-1185">Reference proteome</keyword>
<dbReference type="SUPFAM" id="SSF64593">
    <property type="entry name" value="Intermediate filament protein, coiled coil region"/>
    <property type="match status" value="2"/>
</dbReference>
<reference evidence="5" key="1">
    <citation type="submission" date="2020-06" db="EMBL/GenBank/DDBJ databases">
        <authorList>
            <consortium name="Wellcome Sanger Institute Data Sharing"/>
        </authorList>
    </citation>
    <scope>NUCLEOTIDE SEQUENCE [LARGE SCALE GENOMIC DNA]</scope>
</reference>
<dbReference type="Ensembl" id="ENSGWIT00000003116.1">
    <property type="protein sequence ID" value="ENSGWIP00000002880.1"/>
    <property type="gene ID" value="ENSGWIG00000001576.1"/>
</dbReference>
<dbReference type="AlphaFoldDB" id="A0A8C5D6X8"/>
<dbReference type="SMART" id="SM01391">
    <property type="entry name" value="Filament"/>
    <property type="match status" value="1"/>
</dbReference>
<evidence type="ECO:0000256" key="2">
    <source>
        <dbReference type="ARBA" id="ARBA00023054"/>
    </source>
</evidence>
<dbReference type="InterPro" id="IPR039008">
    <property type="entry name" value="IF_rod_dom"/>
</dbReference>
<evidence type="ECO:0000313" key="5">
    <source>
        <dbReference type="Ensembl" id="ENSGWIP00000002880.1"/>
    </source>
</evidence>
<feature type="coiled-coil region" evidence="3">
    <location>
        <begin position="120"/>
        <end position="147"/>
    </location>
</feature>
<dbReference type="Gene3D" id="1.20.5.170">
    <property type="match status" value="1"/>
</dbReference>
<dbReference type="PANTHER" id="PTHR45652:SF10">
    <property type="entry name" value="NEUROFILAMENT MEDIUM POLYPEPTIDE ISOFORM X1"/>
    <property type="match status" value="1"/>
</dbReference>
<evidence type="ECO:0000313" key="6">
    <source>
        <dbReference type="Proteomes" id="UP000694680"/>
    </source>
</evidence>
<proteinExistence type="predicted"/>
<dbReference type="GO" id="GO:0099160">
    <property type="term" value="C:postsynaptic intermediate filament cytoskeleton"/>
    <property type="evidence" value="ECO:0007669"/>
    <property type="project" value="TreeGrafter"/>
</dbReference>
<accession>A0A8C5D6X8</accession>
<evidence type="ECO:0000256" key="1">
    <source>
        <dbReference type="ARBA" id="ARBA00022754"/>
    </source>
</evidence>
<dbReference type="Gene3D" id="1.20.5.1160">
    <property type="entry name" value="Vasodilator-stimulated phosphoprotein"/>
    <property type="match status" value="1"/>
</dbReference>
<dbReference type="InterPro" id="IPR050405">
    <property type="entry name" value="Intermediate_filament"/>
</dbReference>
<organism evidence="5 6">
    <name type="scientific">Gouania willdenowi</name>
    <name type="common">Blunt-snouted clingfish</name>
    <name type="synonym">Lepadogaster willdenowi</name>
    <dbReference type="NCBI Taxonomy" id="441366"/>
    <lineage>
        <taxon>Eukaryota</taxon>
        <taxon>Metazoa</taxon>
        <taxon>Chordata</taxon>
        <taxon>Craniata</taxon>
        <taxon>Vertebrata</taxon>
        <taxon>Euteleostomi</taxon>
        <taxon>Actinopterygii</taxon>
        <taxon>Neopterygii</taxon>
        <taxon>Teleostei</taxon>
        <taxon>Neoteleostei</taxon>
        <taxon>Acanthomorphata</taxon>
        <taxon>Ovalentaria</taxon>
        <taxon>Blenniimorphae</taxon>
        <taxon>Blenniiformes</taxon>
        <taxon>Gobiesocoidei</taxon>
        <taxon>Gobiesocidae</taxon>
        <taxon>Gobiesocinae</taxon>
        <taxon>Gouania</taxon>
    </lineage>
</organism>
<dbReference type="Pfam" id="PF00038">
    <property type="entry name" value="Filament"/>
    <property type="match status" value="1"/>
</dbReference>
<dbReference type="Gene3D" id="1.20.5.500">
    <property type="entry name" value="Single helix bin"/>
    <property type="match status" value="1"/>
</dbReference>
<dbReference type="PROSITE" id="PS51842">
    <property type="entry name" value="IF_ROD_2"/>
    <property type="match status" value="1"/>
</dbReference>
<reference evidence="5" key="2">
    <citation type="submission" date="2025-08" db="UniProtKB">
        <authorList>
            <consortium name="Ensembl"/>
        </authorList>
    </citation>
    <scope>IDENTIFICATION</scope>
</reference>
<protein>
    <submittedName>
        <fullName evidence="5">Si:dkey-27m7.4</fullName>
    </submittedName>
</protein>
<name>A0A8C5D6X8_GOUWI</name>
<keyword evidence="2 3" id="KW-0175">Coiled coil</keyword>
<keyword evidence="1" id="KW-0403">Intermediate filament</keyword>
<dbReference type="PANTHER" id="PTHR45652">
    <property type="entry name" value="GLIAL FIBRILLARY ACIDIC PROTEIN"/>
    <property type="match status" value="1"/>
</dbReference>